<name>A0AAN6ST73_9PEZI</name>
<dbReference type="EMBL" id="MU854361">
    <property type="protein sequence ID" value="KAK4041241.1"/>
    <property type="molecule type" value="Genomic_DNA"/>
</dbReference>
<dbReference type="Proteomes" id="UP001303115">
    <property type="component" value="Unassembled WGS sequence"/>
</dbReference>
<feature type="compositionally biased region" description="Basic residues" evidence="1">
    <location>
        <begin position="1"/>
        <end position="14"/>
    </location>
</feature>
<sequence>MEDKRATRRARARPGTRQPAAAAGKRASPAAGQAGGGGPEPGGVTASKTSRAKRAERRDLVRELQEKLLRAEAECSRLALPPDQQANLTQAAHDREMKQLQDRLSQEQEERKQLQLQLDAHKEAVVATTRAALRGPFVGGPPVTSRAKSCWRRIEREIEYVSSQFFQYPVSWDSVEPAFREKLVRVAPKAQQYVEDADGYSGRFLYQAWIWRILVDTVFPPPPKDLATPENAEWTVRYHIWRNLTVGMVCHITGDETRVSPGAIVKILQDELAPVVCFQGQLTQSHLDERLGRIAKHAAEVDMCMQLDRADWAVILRHPDTGVLFGFLCDSSKRADGFAMAPGEGAHPMAAEGAFDGRPVDLIAVPMLRELGDDDGLASNLARYDHPMQVVVDRFPDDEAAADSRGDGHRISNGGTPSESRIRAGVEHEEVNYQGFHVETGF</sequence>
<accession>A0AAN6ST73</accession>
<feature type="compositionally biased region" description="Low complexity" evidence="1">
    <location>
        <begin position="15"/>
        <end position="32"/>
    </location>
</feature>
<gene>
    <name evidence="2" type="ORF">C8A01DRAFT_34762</name>
</gene>
<keyword evidence="3" id="KW-1185">Reference proteome</keyword>
<comment type="caution">
    <text evidence="2">The sequence shown here is derived from an EMBL/GenBank/DDBJ whole genome shotgun (WGS) entry which is preliminary data.</text>
</comment>
<reference evidence="3" key="1">
    <citation type="journal article" date="2023" name="Mol. Phylogenet. Evol.">
        <title>Genome-scale phylogeny and comparative genomics of the fungal order Sordariales.</title>
        <authorList>
            <person name="Hensen N."/>
            <person name="Bonometti L."/>
            <person name="Westerberg I."/>
            <person name="Brannstrom I.O."/>
            <person name="Guillou S."/>
            <person name="Cros-Aarteil S."/>
            <person name="Calhoun S."/>
            <person name="Haridas S."/>
            <person name="Kuo A."/>
            <person name="Mondo S."/>
            <person name="Pangilinan J."/>
            <person name="Riley R."/>
            <person name="LaButti K."/>
            <person name="Andreopoulos B."/>
            <person name="Lipzen A."/>
            <person name="Chen C."/>
            <person name="Yan M."/>
            <person name="Daum C."/>
            <person name="Ng V."/>
            <person name="Clum A."/>
            <person name="Steindorff A."/>
            <person name="Ohm R.A."/>
            <person name="Martin F."/>
            <person name="Silar P."/>
            <person name="Natvig D.O."/>
            <person name="Lalanne C."/>
            <person name="Gautier V."/>
            <person name="Ament-Velasquez S.L."/>
            <person name="Kruys A."/>
            <person name="Hutchinson M.I."/>
            <person name="Powell A.J."/>
            <person name="Barry K."/>
            <person name="Miller A.N."/>
            <person name="Grigoriev I.V."/>
            <person name="Debuchy R."/>
            <person name="Gladieux P."/>
            <person name="Hiltunen Thoren M."/>
            <person name="Johannesson H."/>
        </authorList>
    </citation>
    <scope>NUCLEOTIDE SEQUENCE [LARGE SCALE GENOMIC DNA]</scope>
    <source>
        <strain evidence="3">CBS 284.82</strain>
    </source>
</reference>
<feature type="region of interest" description="Disordered" evidence="1">
    <location>
        <begin position="399"/>
        <end position="425"/>
    </location>
</feature>
<proteinExistence type="predicted"/>
<feature type="compositionally biased region" description="Basic and acidic residues" evidence="1">
    <location>
        <begin position="399"/>
        <end position="410"/>
    </location>
</feature>
<feature type="region of interest" description="Disordered" evidence="1">
    <location>
        <begin position="1"/>
        <end position="58"/>
    </location>
</feature>
<evidence type="ECO:0000313" key="2">
    <source>
        <dbReference type="EMBL" id="KAK4041241.1"/>
    </source>
</evidence>
<organism evidence="2 3">
    <name type="scientific">Parachaetomium inaequale</name>
    <dbReference type="NCBI Taxonomy" id="2588326"/>
    <lineage>
        <taxon>Eukaryota</taxon>
        <taxon>Fungi</taxon>
        <taxon>Dikarya</taxon>
        <taxon>Ascomycota</taxon>
        <taxon>Pezizomycotina</taxon>
        <taxon>Sordariomycetes</taxon>
        <taxon>Sordariomycetidae</taxon>
        <taxon>Sordariales</taxon>
        <taxon>Chaetomiaceae</taxon>
        <taxon>Parachaetomium</taxon>
    </lineage>
</organism>
<evidence type="ECO:0000256" key="1">
    <source>
        <dbReference type="SAM" id="MobiDB-lite"/>
    </source>
</evidence>
<dbReference type="AlphaFoldDB" id="A0AAN6ST73"/>
<protein>
    <submittedName>
        <fullName evidence="2">Uncharacterized protein</fullName>
    </submittedName>
</protein>
<evidence type="ECO:0000313" key="3">
    <source>
        <dbReference type="Proteomes" id="UP001303115"/>
    </source>
</evidence>